<accession>A0A0C4E848</accession>
<sequence length="118" mass="13132">MSQAFQVGDLVGATIDDPDGSGAKIEIQGIVSKNEDYRDARRIAVRIAKFRPRPSSGTDDSQNTPMEPWTSESNPVWIRKEDLWRVPKMPWQDGTYADEGYGEGDNPGGEIMESIETD</sequence>
<feature type="region of interest" description="Disordered" evidence="1">
    <location>
        <begin position="48"/>
        <end position="74"/>
    </location>
</feature>
<proteinExistence type="predicted"/>
<reference evidence="4" key="2">
    <citation type="submission" date="2010-05" db="EMBL/GenBank/DDBJ databases">
        <title>The genome sequence of Magnaporthe poae strain ATCC 64411.</title>
        <authorList>
            <person name="Ma L.-J."/>
            <person name="Dead R."/>
            <person name="Young S."/>
            <person name="Zeng Q."/>
            <person name="Koehrsen M."/>
            <person name="Alvarado L."/>
            <person name="Berlin A."/>
            <person name="Chapman S.B."/>
            <person name="Chen Z."/>
            <person name="Freedman E."/>
            <person name="Gellesch M."/>
            <person name="Goldberg J."/>
            <person name="Griggs A."/>
            <person name="Gujja S."/>
            <person name="Heilman E.R."/>
            <person name="Heiman D."/>
            <person name="Hepburn T."/>
            <person name="Howarth C."/>
            <person name="Jen D."/>
            <person name="Larson L."/>
            <person name="Mehta T."/>
            <person name="Neiman D."/>
            <person name="Pearson M."/>
            <person name="Roberts A."/>
            <person name="Saif S."/>
            <person name="Shea T."/>
            <person name="Shenoy N."/>
            <person name="Sisk P."/>
            <person name="Stolte C."/>
            <person name="Sykes S."/>
            <person name="Walk T."/>
            <person name="White J."/>
            <person name="Yandava C."/>
            <person name="Haas B."/>
            <person name="Nusbaum C."/>
            <person name="Birren B."/>
        </authorList>
    </citation>
    <scope>NUCLEOTIDE SEQUENCE [LARGE SCALE GENOMIC DNA]</scope>
    <source>
        <strain evidence="4">ATCC 64411 / 73-15</strain>
    </source>
</reference>
<organism evidence="3 4">
    <name type="scientific">Magnaporthiopsis poae (strain ATCC 64411 / 73-15)</name>
    <name type="common">Kentucky bluegrass fungus</name>
    <name type="synonym">Magnaporthe poae</name>
    <dbReference type="NCBI Taxonomy" id="644358"/>
    <lineage>
        <taxon>Eukaryota</taxon>
        <taxon>Fungi</taxon>
        <taxon>Dikarya</taxon>
        <taxon>Ascomycota</taxon>
        <taxon>Pezizomycotina</taxon>
        <taxon>Sordariomycetes</taxon>
        <taxon>Sordariomycetidae</taxon>
        <taxon>Magnaporthales</taxon>
        <taxon>Magnaporthaceae</taxon>
        <taxon>Magnaporthiopsis</taxon>
    </lineage>
</organism>
<reference evidence="3" key="4">
    <citation type="journal article" date="2015" name="G3 (Bethesda)">
        <title>Genome sequences of three phytopathogenic species of the Magnaporthaceae family of fungi.</title>
        <authorList>
            <person name="Okagaki L.H."/>
            <person name="Nunes C.C."/>
            <person name="Sailsbery J."/>
            <person name="Clay B."/>
            <person name="Brown D."/>
            <person name="John T."/>
            <person name="Oh Y."/>
            <person name="Young N."/>
            <person name="Fitzgerald M."/>
            <person name="Haas B.J."/>
            <person name="Zeng Q."/>
            <person name="Young S."/>
            <person name="Adiconis X."/>
            <person name="Fan L."/>
            <person name="Levin J.Z."/>
            <person name="Mitchell T.K."/>
            <person name="Okubara P.A."/>
            <person name="Farman M.L."/>
            <person name="Kohn L.M."/>
            <person name="Birren B."/>
            <person name="Ma L.-J."/>
            <person name="Dean R.A."/>
        </authorList>
    </citation>
    <scope>NUCLEOTIDE SEQUENCE</scope>
    <source>
        <strain evidence="3">ATCC 64411 / 73-15</strain>
    </source>
</reference>
<dbReference type="Proteomes" id="UP000011715">
    <property type="component" value="Unassembled WGS sequence"/>
</dbReference>
<dbReference type="EMBL" id="ADBL01002123">
    <property type="status" value="NOT_ANNOTATED_CDS"/>
    <property type="molecule type" value="Genomic_DNA"/>
</dbReference>
<evidence type="ECO:0000313" key="4">
    <source>
        <dbReference type="Proteomes" id="UP000011715"/>
    </source>
</evidence>
<feature type="region of interest" description="Disordered" evidence="1">
    <location>
        <begin position="1"/>
        <end position="23"/>
    </location>
</feature>
<feature type="compositionally biased region" description="Polar residues" evidence="1">
    <location>
        <begin position="55"/>
        <end position="74"/>
    </location>
</feature>
<evidence type="ECO:0000313" key="2">
    <source>
        <dbReference type="EMBL" id="KLU89767.1"/>
    </source>
</evidence>
<protein>
    <submittedName>
        <fullName evidence="2 3">Uncharacterized protein</fullName>
    </submittedName>
</protein>
<reference evidence="2" key="3">
    <citation type="submission" date="2011-03" db="EMBL/GenBank/DDBJ databases">
        <title>Annotation of Magnaporthe poae ATCC 64411.</title>
        <authorList>
            <person name="Ma L.-J."/>
            <person name="Dead R."/>
            <person name="Young S.K."/>
            <person name="Zeng Q."/>
            <person name="Gargeya S."/>
            <person name="Fitzgerald M."/>
            <person name="Haas B."/>
            <person name="Abouelleil A."/>
            <person name="Alvarado L."/>
            <person name="Arachchi H.M."/>
            <person name="Berlin A."/>
            <person name="Brown A."/>
            <person name="Chapman S.B."/>
            <person name="Chen Z."/>
            <person name="Dunbar C."/>
            <person name="Freedman E."/>
            <person name="Gearin G."/>
            <person name="Gellesch M."/>
            <person name="Goldberg J."/>
            <person name="Griggs A."/>
            <person name="Gujja S."/>
            <person name="Heiman D."/>
            <person name="Howarth C."/>
            <person name="Larson L."/>
            <person name="Lui A."/>
            <person name="MacDonald P.J.P."/>
            <person name="Mehta T."/>
            <person name="Montmayeur A."/>
            <person name="Murphy C."/>
            <person name="Neiman D."/>
            <person name="Pearson M."/>
            <person name="Priest M."/>
            <person name="Roberts A."/>
            <person name="Saif S."/>
            <person name="Shea T."/>
            <person name="Shenoy N."/>
            <person name="Sisk P."/>
            <person name="Stolte C."/>
            <person name="Sykes S."/>
            <person name="Yandava C."/>
            <person name="Wortman J."/>
            <person name="Nusbaum C."/>
            <person name="Birren B."/>
        </authorList>
    </citation>
    <scope>NUCLEOTIDE SEQUENCE</scope>
    <source>
        <strain evidence="2">ATCC 64411</strain>
    </source>
</reference>
<feature type="region of interest" description="Disordered" evidence="1">
    <location>
        <begin position="91"/>
        <end position="118"/>
    </location>
</feature>
<gene>
    <name evidence="2" type="ORF">MAPG_08736</name>
</gene>
<evidence type="ECO:0000313" key="3">
    <source>
        <dbReference type="EnsemblFungi" id="MAPG_08736T0"/>
    </source>
</evidence>
<reference evidence="3" key="5">
    <citation type="submission" date="2015-06" db="UniProtKB">
        <authorList>
            <consortium name="EnsemblFungi"/>
        </authorList>
    </citation>
    <scope>IDENTIFICATION</scope>
    <source>
        <strain evidence="3">ATCC 64411</strain>
    </source>
</reference>
<dbReference type="AlphaFoldDB" id="A0A0C4E848"/>
<reference evidence="2" key="1">
    <citation type="submission" date="2010-05" db="EMBL/GenBank/DDBJ databases">
        <title>The Genome Sequence of Magnaporthe poae strain ATCC 64411.</title>
        <authorList>
            <consortium name="The Broad Institute Genome Sequencing Platform"/>
            <consortium name="Broad Institute Genome Sequencing Center for Infectious Disease"/>
            <person name="Ma L.-J."/>
            <person name="Dead R."/>
            <person name="Young S."/>
            <person name="Zeng Q."/>
            <person name="Koehrsen M."/>
            <person name="Alvarado L."/>
            <person name="Berlin A."/>
            <person name="Chapman S.B."/>
            <person name="Chen Z."/>
            <person name="Freedman E."/>
            <person name="Gellesch M."/>
            <person name="Goldberg J."/>
            <person name="Griggs A."/>
            <person name="Gujja S."/>
            <person name="Heilman E.R."/>
            <person name="Heiman D."/>
            <person name="Hepburn T."/>
            <person name="Howarth C."/>
            <person name="Jen D."/>
            <person name="Larson L."/>
            <person name="Mehta T."/>
            <person name="Neiman D."/>
            <person name="Pearson M."/>
            <person name="Roberts A."/>
            <person name="Saif S."/>
            <person name="Shea T."/>
            <person name="Shenoy N."/>
            <person name="Sisk P."/>
            <person name="Stolte C."/>
            <person name="Sykes S."/>
            <person name="Walk T."/>
            <person name="White J."/>
            <person name="Yandava C."/>
            <person name="Haas B."/>
            <person name="Nusbaum C."/>
            <person name="Birren B."/>
        </authorList>
    </citation>
    <scope>NUCLEOTIDE SEQUENCE</scope>
    <source>
        <strain evidence="2">ATCC 64411</strain>
    </source>
</reference>
<dbReference type="VEuPathDB" id="FungiDB:MAPG_08736"/>
<dbReference type="EnsemblFungi" id="MAPG_08736T0">
    <property type="protein sequence ID" value="MAPG_08736T0"/>
    <property type="gene ID" value="MAPG_08736"/>
</dbReference>
<keyword evidence="4" id="KW-1185">Reference proteome</keyword>
<name>A0A0C4E848_MAGP6</name>
<dbReference type="EMBL" id="GL876973">
    <property type="protein sequence ID" value="KLU89767.1"/>
    <property type="molecule type" value="Genomic_DNA"/>
</dbReference>
<evidence type="ECO:0000256" key="1">
    <source>
        <dbReference type="SAM" id="MobiDB-lite"/>
    </source>
</evidence>